<feature type="transmembrane region" description="Helical" evidence="6">
    <location>
        <begin position="179"/>
        <end position="198"/>
    </location>
</feature>
<dbReference type="GO" id="GO:0016757">
    <property type="term" value="F:glycosyltransferase activity"/>
    <property type="evidence" value="ECO:0007669"/>
    <property type="project" value="UniProtKB-KW"/>
</dbReference>
<evidence type="ECO:0000256" key="3">
    <source>
        <dbReference type="ARBA" id="ARBA00022989"/>
    </source>
</evidence>
<dbReference type="GO" id="GO:0016020">
    <property type="term" value="C:membrane"/>
    <property type="evidence" value="ECO:0007669"/>
    <property type="project" value="UniProtKB-SubCell"/>
</dbReference>
<dbReference type="Pfam" id="PF01040">
    <property type="entry name" value="UbiA"/>
    <property type="match status" value="1"/>
</dbReference>
<feature type="transmembrane region" description="Helical" evidence="6">
    <location>
        <begin position="315"/>
        <end position="332"/>
    </location>
</feature>
<evidence type="ECO:0000256" key="6">
    <source>
        <dbReference type="SAM" id="Phobius"/>
    </source>
</evidence>
<dbReference type="InterPro" id="IPR050475">
    <property type="entry name" value="Prenyltransferase_related"/>
</dbReference>
<evidence type="ECO:0000313" key="7">
    <source>
        <dbReference type="EMBL" id="TMQ71632.1"/>
    </source>
</evidence>
<dbReference type="AlphaFoldDB" id="A0A538U6V9"/>
<keyword evidence="3 6" id="KW-1133">Transmembrane helix</keyword>
<feature type="transmembrane region" description="Helical" evidence="6">
    <location>
        <begin position="282"/>
        <end position="303"/>
    </location>
</feature>
<gene>
    <name evidence="7" type="ORF">E6K81_09580</name>
</gene>
<evidence type="ECO:0000256" key="1">
    <source>
        <dbReference type="ARBA" id="ARBA00004141"/>
    </source>
</evidence>
<name>A0A538U6V9_UNCEI</name>
<dbReference type="InterPro" id="IPR000537">
    <property type="entry name" value="UbiA_prenyltransferase"/>
</dbReference>
<proteinExistence type="predicted"/>
<protein>
    <submittedName>
        <fullName evidence="7">Decaprenyl-phosphate phosphoribosyltransferase</fullName>
        <ecNumber evidence="7">2.4.2.45</ecNumber>
    </submittedName>
</protein>
<keyword evidence="4 6" id="KW-0472">Membrane</keyword>
<dbReference type="Proteomes" id="UP000319771">
    <property type="component" value="Unassembled WGS sequence"/>
</dbReference>
<dbReference type="PANTHER" id="PTHR42723">
    <property type="entry name" value="CHLOROPHYLL SYNTHASE"/>
    <property type="match status" value="1"/>
</dbReference>
<dbReference type="Gene3D" id="1.10.357.140">
    <property type="entry name" value="UbiA prenyltransferase"/>
    <property type="match status" value="1"/>
</dbReference>
<dbReference type="PANTHER" id="PTHR42723:SF1">
    <property type="entry name" value="CHLOROPHYLL SYNTHASE, CHLOROPLASTIC"/>
    <property type="match status" value="1"/>
</dbReference>
<dbReference type="EC" id="2.4.2.45" evidence="7"/>
<sequence length="372" mass="40151">MRPGAGRPRHGDAAHPGGALDAGPHAVRAGRAGPVRAPPEARAPHGPRRAPHDPDPSHAPDSPHDRPRGPARSEAGVIGALVQELRPKQWTKNLLLFAGVIFSQHLTNAGMLLRAAGGFVAFSLLAGCVYVLNDLKDVEADRRHPLKRKRPIASGRLSPAAAWGALLPLLAIVGAIATWLGSSFAWVAAFYLAFNLAYTFGLKQLVLVDVFFVAIGFVLRAIAGVQLMRPVAPLTMLSPWLLVCTFFAALFLALAKRRRELTNAGEGAVQQRAVLDHYSPELVDGLLTVSAAASLMGYALYTIWPETVAKFHTGALLYTVPFVAYGIFRYFYLVRASETTEDPSQVLLTDRPLAGCVLLYLVAVVVIIYFRT</sequence>
<feature type="compositionally biased region" description="Low complexity" evidence="5">
    <location>
        <begin position="26"/>
        <end position="40"/>
    </location>
</feature>
<feature type="transmembrane region" description="Helical" evidence="6">
    <location>
        <begin position="153"/>
        <end position="173"/>
    </location>
</feature>
<dbReference type="NCBIfam" id="NF008977">
    <property type="entry name" value="PRK12324.1-2"/>
    <property type="match status" value="1"/>
</dbReference>
<feature type="region of interest" description="Disordered" evidence="5">
    <location>
        <begin position="1"/>
        <end position="72"/>
    </location>
</feature>
<dbReference type="EMBL" id="VBPB01000152">
    <property type="protein sequence ID" value="TMQ71632.1"/>
    <property type="molecule type" value="Genomic_DNA"/>
</dbReference>
<keyword evidence="7" id="KW-0808">Transferase</keyword>
<dbReference type="CDD" id="cd13963">
    <property type="entry name" value="PT_UbiA_2"/>
    <property type="match status" value="1"/>
</dbReference>
<evidence type="ECO:0000256" key="5">
    <source>
        <dbReference type="SAM" id="MobiDB-lite"/>
    </source>
</evidence>
<feature type="transmembrane region" description="Helical" evidence="6">
    <location>
        <begin position="353"/>
        <end position="370"/>
    </location>
</feature>
<feature type="transmembrane region" description="Helical" evidence="6">
    <location>
        <begin position="237"/>
        <end position="255"/>
    </location>
</feature>
<accession>A0A538U6V9</accession>
<evidence type="ECO:0000256" key="4">
    <source>
        <dbReference type="ARBA" id="ARBA00023136"/>
    </source>
</evidence>
<keyword evidence="2 6" id="KW-0812">Transmembrane</keyword>
<evidence type="ECO:0000256" key="2">
    <source>
        <dbReference type="ARBA" id="ARBA00022692"/>
    </source>
</evidence>
<feature type="transmembrane region" description="Helical" evidence="6">
    <location>
        <begin position="205"/>
        <end position="225"/>
    </location>
</feature>
<evidence type="ECO:0000313" key="8">
    <source>
        <dbReference type="Proteomes" id="UP000319771"/>
    </source>
</evidence>
<organism evidence="7 8">
    <name type="scientific">Eiseniibacteriota bacterium</name>
    <dbReference type="NCBI Taxonomy" id="2212470"/>
    <lineage>
        <taxon>Bacteria</taxon>
        <taxon>Candidatus Eiseniibacteriota</taxon>
    </lineage>
</organism>
<dbReference type="GO" id="GO:0016765">
    <property type="term" value="F:transferase activity, transferring alkyl or aryl (other than methyl) groups"/>
    <property type="evidence" value="ECO:0007669"/>
    <property type="project" value="InterPro"/>
</dbReference>
<dbReference type="InterPro" id="IPR044878">
    <property type="entry name" value="UbiA_sf"/>
</dbReference>
<reference evidence="7 8" key="1">
    <citation type="journal article" date="2019" name="Nat. Microbiol.">
        <title>Mediterranean grassland soil C-N compound turnover is dependent on rainfall and depth, and is mediated by genomically divergent microorganisms.</title>
        <authorList>
            <person name="Diamond S."/>
            <person name="Andeer P.F."/>
            <person name="Li Z."/>
            <person name="Crits-Christoph A."/>
            <person name="Burstein D."/>
            <person name="Anantharaman K."/>
            <person name="Lane K.R."/>
            <person name="Thomas B.C."/>
            <person name="Pan C."/>
            <person name="Northen T.R."/>
            <person name="Banfield J.F."/>
        </authorList>
    </citation>
    <scope>NUCLEOTIDE SEQUENCE [LARGE SCALE GENOMIC DNA]</scope>
    <source>
        <strain evidence="7">WS_11</strain>
    </source>
</reference>
<comment type="caution">
    <text evidence="7">The sequence shown here is derived from an EMBL/GenBank/DDBJ whole genome shotgun (WGS) entry which is preliminary data.</text>
</comment>
<feature type="transmembrane region" description="Helical" evidence="6">
    <location>
        <begin position="112"/>
        <end position="132"/>
    </location>
</feature>
<dbReference type="NCBIfam" id="NF008978">
    <property type="entry name" value="PRK12324.1-4"/>
    <property type="match status" value="1"/>
</dbReference>
<comment type="subcellular location">
    <subcellularLocation>
        <location evidence="1">Membrane</location>
        <topology evidence="1">Multi-pass membrane protein</topology>
    </subcellularLocation>
</comment>
<keyword evidence="7" id="KW-0328">Glycosyltransferase</keyword>
<feature type="compositionally biased region" description="Basic and acidic residues" evidence="5">
    <location>
        <begin position="50"/>
        <end position="68"/>
    </location>
</feature>